<dbReference type="GO" id="GO:0008236">
    <property type="term" value="F:serine-type peptidase activity"/>
    <property type="evidence" value="ECO:0007669"/>
    <property type="project" value="UniProtKB-KW"/>
</dbReference>
<dbReference type="PANTHER" id="PTHR30237:SF2">
    <property type="entry name" value="MUREIN TETRAPEPTIDE CARBOXYPEPTIDASE"/>
    <property type="match status" value="1"/>
</dbReference>
<keyword evidence="2 9" id="KW-0121">Carboxypeptidase</keyword>
<dbReference type="PIRSF" id="PIRSF028757">
    <property type="entry name" value="LD-carboxypeptidase"/>
    <property type="match status" value="1"/>
</dbReference>
<gene>
    <name evidence="9" type="ORF">SAMN05216362_10685</name>
</gene>
<dbReference type="RefSeq" id="WP_091772933.1">
    <property type="nucleotide sequence ID" value="NZ_CAESCL010000020.1"/>
</dbReference>
<keyword evidence="4" id="KW-0378">Hydrolase</keyword>
<dbReference type="Gene3D" id="3.50.30.60">
    <property type="entry name" value="LD-carboxypeptidase A C-terminal domain-like"/>
    <property type="match status" value="1"/>
</dbReference>
<evidence type="ECO:0000256" key="3">
    <source>
        <dbReference type="ARBA" id="ARBA00022670"/>
    </source>
</evidence>
<dbReference type="Pfam" id="PF02016">
    <property type="entry name" value="Peptidase_S66"/>
    <property type="match status" value="1"/>
</dbReference>
<dbReference type="InterPro" id="IPR027461">
    <property type="entry name" value="Carboxypeptidase_A_C_sf"/>
</dbReference>
<evidence type="ECO:0000256" key="6">
    <source>
        <dbReference type="PIRSR" id="PIRSR028757-1"/>
    </source>
</evidence>
<protein>
    <submittedName>
        <fullName evidence="9">Muramoyltetrapeptide carboxypeptidase</fullName>
    </submittedName>
</protein>
<dbReference type="CDD" id="cd07025">
    <property type="entry name" value="Peptidase_S66"/>
    <property type="match status" value="1"/>
</dbReference>
<comment type="similarity">
    <text evidence="1">Belongs to the peptidase S66 family.</text>
</comment>
<dbReference type="InterPro" id="IPR040921">
    <property type="entry name" value="Peptidase_S66C"/>
</dbReference>
<accession>A0A1H9D519</accession>
<dbReference type="Gene3D" id="3.40.50.10740">
    <property type="entry name" value="Class I glutamine amidotransferase-like"/>
    <property type="match status" value="1"/>
</dbReference>
<dbReference type="PANTHER" id="PTHR30237">
    <property type="entry name" value="MURAMOYLTETRAPEPTIDE CARBOXYPEPTIDASE"/>
    <property type="match status" value="1"/>
</dbReference>
<evidence type="ECO:0000256" key="2">
    <source>
        <dbReference type="ARBA" id="ARBA00022645"/>
    </source>
</evidence>
<evidence type="ECO:0000256" key="5">
    <source>
        <dbReference type="ARBA" id="ARBA00022825"/>
    </source>
</evidence>
<dbReference type="GO" id="GO:0004180">
    <property type="term" value="F:carboxypeptidase activity"/>
    <property type="evidence" value="ECO:0007669"/>
    <property type="project" value="UniProtKB-KW"/>
</dbReference>
<keyword evidence="10" id="KW-1185">Reference proteome</keyword>
<dbReference type="Proteomes" id="UP000199427">
    <property type="component" value="Unassembled WGS sequence"/>
</dbReference>
<dbReference type="STRING" id="571933.SAMN05216362_10685"/>
<evidence type="ECO:0000259" key="7">
    <source>
        <dbReference type="Pfam" id="PF02016"/>
    </source>
</evidence>
<evidence type="ECO:0000256" key="1">
    <source>
        <dbReference type="ARBA" id="ARBA00010233"/>
    </source>
</evidence>
<reference evidence="9 10" key="1">
    <citation type="submission" date="2016-10" db="EMBL/GenBank/DDBJ databases">
        <authorList>
            <person name="de Groot N.N."/>
        </authorList>
    </citation>
    <scope>NUCLEOTIDE SEQUENCE [LARGE SCALE GENOMIC DNA]</scope>
    <source>
        <strain evidence="9 10">DSM 21633</strain>
    </source>
</reference>
<feature type="active site" description="Charge relay system" evidence="6">
    <location>
        <position position="207"/>
    </location>
</feature>
<dbReference type="InterPro" id="IPR003507">
    <property type="entry name" value="S66_fam"/>
</dbReference>
<keyword evidence="3" id="KW-0645">Protease</keyword>
<dbReference type="Pfam" id="PF17676">
    <property type="entry name" value="Peptidase_S66C"/>
    <property type="match status" value="1"/>
</dbReference>
<evidence type="ECO:0000259" key="8">
    <source>
        <dbReference type="Pfam" id="PF17676"/>
    </source>
</evidence>
<dbReference type="GO" id="GO:0006508">
    <property type="term" value="P:proteolysis"/>
    <property type="evidence" value="ECO:0007669"/>
    <property type="project" value="UniProtKB-KW"/>
</dbReference>
<proteinExistence type="inferred from homology"/>
<organism evidence="9 10">
    <name type="scientific">Piscibacillus halophilus</name>
    <dbReference type="NCBI Taxonomy" id="571933"/>
    <lineage>
        <taxon>Bacteria</taxon>
        <taxon>Bacillati</taxon>
        <taxon>Bacillota</taxon>
        <taxon>Bacilli</taxon>
        <taxon>Bacillales</taxon>
        <taxon>Bacillaceae</taxon>
        <taxon>Piscibacillus</taxon>
    </lineage>
</organism>
<dbReference type="SUPFAM" id="SSF141986">
    <property type="entry name" value="LD-carboxypeptidase A C-terminal domain-like"/>
    <property type="match status" value="1"/>
</dbReference>
<feature type="active site" description="Charge relay system" evidence="6">
    <location>
        <position position="277"/>
    </location>
</feature>
<feature type="domain" description="LD-carboxypeptidase N-terminal" evidence="7">
    <location>
        <begin position="13"/>
        <end position="129"/>
    </location>
</feature>
<dbReference type="OrthoDB" id="9807329at2"/>
<dbReference type="EMBL" id="FOES01000006">
    <property type="protein sequence ID" value="SEQ08582.1"/>
    <property type="molecule type" value="Genomic_DNA"/>
</dbReference>
<sequence length="310" mass="33873">MILPKAIQPGDTIGVIAPASPPNLSNLKKAIPFFENLGLKVKVGKYVEKVHGYLAGTDEQRLEDLHNMFLDQEVDAIICAGGGYGTGRIAASINYDIIKTNPKIFWGYSDITYLHTAIRQQTGLVTFHGPMLASDIGKDDFHPHSKESFNQLSEPEEIIYDESYSKLTTICEGEAEGPIVGGNLSLIVNSIGGDYEIDTRGKLLFIEDVDEPPYRIDSFLSQLKHAGKLDDAVGVIVGDFNNAKPKKDRPSLTFEEVLDDYFKPLNKPVLSGFNIGHCQPHYAIPLGTQAKLCTHTKTLTIEPGVIGGSS</sequence>
<feature type="active site" description="Nucleophile" evidence="6">
    <location>
        <position position="109"/>
    </location>
</feature>
<evidence type="ECO:0000313" key="9">
    <source>
        <dbReference type="EMBL" id="SEQ08582.1"/>
    </source>
</evidence>
<dbReference type="AlphaFoldDB" id="A0A1H9D519"/>
<dbReference type="SUPFAM" id="SSF52317">
    <property type="entry name" value="Class I glutamine amidotransferase-like"/>
    <property type="match status" value="1"/>
</dbReference>
<name>A0A1H9D519_9BACI</name>
<dbReference type="InterPro" id="IPR027478">
    <property type="entry name" value="LdcA_N"/>
</dbReference>
<feature type="domain" description="LD-carboxypeptidase C-terminal" evidence="8">
    <location>
        <begin position="176"/>
        <end position="292"/>
    </location>
</feature>
<dbReference type="InterPro" id="IPR029062">
    <property type="entry name" value="Class_I_gatase-like"/>
</dbReference>
<keyword evidence="5" id="KW-0720">Serine protease</keyword>
<evidence type="ECO:0000313" key="10">
    <source>
        <dbReference type="Proteomes" id="UP000199427"/>
    </source>
</evidence>
<evidence type="ECO:0000256" key="4">
    <source>
        <dbReference type="ARBA" id="ARBA00022801"/>
    </source>
</evidence>
<dbReference type="InterPro" id="IPR040449">
    <property type="entry name" value="Peptidase_S66_N"/>
</dbReference>